<evidence type="ECO:0000259" key="1">
    <source>
        <dbReference type="Pfam" id="PF19834"/>
    </source>
</evidence>
<dbReference type="AlphaFoldDB" id="A0A2L0UF58"/>
<dbReference type="Pfam" id="PF19834">
    <property type="entry name" value="DUF6314"/>
    <property type="match status" value="1"/>
</dbReference>
<sequence>MQDETAPAVHPARALPHGGDAAVAHRHDSTPSAVGDPLAFLAGSWHTERRLLDRAGGLTGTFTGTTTFTPDDDGLRWEEEGIVAWPQFQGPAVRTYLVRRVRDGSALVHFPDGRLLCRLDLTSGRAYDEHACAPDTYRVRFTATSATTVEYSWDVTGPAKDLLLTTVLTRE</sequence>
<name>A0A2L0UF58_9MICC</name>
<evidence type="ECO:0000313" key="2">
    <source>
        <dbReference type="EMBL" id="AUZ87852.1"/>
    </source>
</evidence>
<proteinExistence type="predicted"/>
<dbReference type="InterPro" id="IPR045632">
    <property type="entry name" value="DUF6314"/>
</dbReference>
<accession>A0A2L0UF58</accession>
<feature type="domain" description="DUF6314" evidence="1">
    <location>
        <begin position="41"/>
        <end position="170"/>
    </location>
</feature>
<dbReference type="Proteomes" id="UP000239187">
    <property type="component" value="Chromosome"/>
</dbReference>
<gene>
    <name evidence="2" type="ORF">CVO76_09575</name>
</gene>
<protein>
    <recommendedName>
        <fullName evidence="1">DUF6314 domain-containing protein</fullName>
    </recommendedName>
</protein>
<evidence type="ECO:0000313" key="3">
    <source>
        <dbReference type="Proteomes" id="UP000239187"/>
    </source>
</evidence>
<reference evidence="2 3" key="1">
    <citation type="submission" date="2017-11" db="EMBL/GenBank/DDBJ databases">
        <title>Draft genome of Arthrobacter agilis strain UMCV2, a plant growth-promoting rhizobacterium and biocontrol capacity of phytopathogenic fungi.</title>
        <authorList>
            <person name="Martinez-Camara R."/>
            <person name="Santoyo G."/>
            <person name="Moreno-Hagelsieb G."/>
            <person name="Valencia-Cantero E."/>
        </authorList>
    </citation>
    <scope>NUCLEOTIDE SEQUENCE [LARGE SCALE GENOMIC DNA]</scope>
    <source>
        <strain evidence="2 3">UMCV2</strain>
    </source>
</reference>
<dbReference type="RefSeq" id="WP_208739083.1">
    <property type="nucleotide sequence ID" value="NZ_CP024915.1"/>
</dbReference>
<organism evidence="2 3">
    <name type="scientific">Arthrobacter agilis</name>
    <dbReference type="NCBI Taxonomy" id="37921"/>
    <lineage>
        <taxon>Bacteria</taxon>
        <taxon>Bacillati</taxon>
        <taxon>Actinomycetota</taxon>
        <taxon>Actinomycetes</taxon>
        <taxon>Micrococcales</taxon>
        <taxon>Micrococcaceae</taxon>
        <taxon>Arthrobacter</taxon>
    </lineage>
</organism>
<dbReference type="EMBL" id="CP024915">
    <property type="protein sequence ID" value="AUZ87852.1"/>
    <property type="molecule type" value="Genomic_DNA"/>
</dbReference>